<feature type="region of interest" description="Disordered" evidence="1">
    <location>
        <begin position="1"/>
        <end position="58"/>
    </location>
</feature>
<accession>A0ABR3U040</accession>
<keyword evidence="4" id="KW-1185">Reference proteome</keyword>
<reference evidence="3 4" key="1">
    <citation type="journal article" date="2023" name="Plant Dis.">
        <title>First Report of Diplodia intermedia Causing Canker and Dieback Diseases on Apple Trees in Canada.</title>
        <authorList>
            <person name="Ellouze W."/>
            <person name="Ilyukhin E."/>
            <person name="Sulman M."/>
            <person name="Ali S."/>
        </authorList>
    </citation>
    <scope>NUCLEOTIDE SEQUENCE [LARGE SCALE GENOMIC DNA]</scope>
    <source>
        <strain evidence="3 4">M45-28</strain>
    </source>
</reference>
<protein>
    <recommendedName>
        <fullName evidence="2">DUF7918 domain-containing protein</fullName>
    </recommendedName>
</protein>
<name>A0ABR3U040_9PEZI</name>
<dbReference type="Proteomes" id="UP001521184">
    <property type="component" value="Unassembled WGS sequence"/>
</dbReference>
<dbReference type="EMBL" id="JAKEKT020000009">
    <property type="protein sequence ID" value="KAL1648464.1"/>
    <property type="molecule type" value="Genomic_DNA"/>
</dbReference>
<comment type="caution">
    <text evidence="3">The sequence shown here is derived from an EMBL/GenBank/DDBJ whole genome shotgun (WGS) entry which is preliminary data.</text>
</comment>
<dbReference type="PANTHER" id="PTHR36223">
    <property type="entry name" value="BETA-LACTAMASE-TYPE TRANSPEPTIDASE FOLD DOMAIN CONTAINING PROTEIN"/>
    <property type="match status" value="1"/>
</dbReference>
<organism evidence="3 4">
    <name type="scientific">Diplodia intermedia</name>
    <dbReference type="NCBI Taxonomy" id="856260"/>
    <lineage>
        <taxon>Eukaryota</taxon>
        <taxon>Fungi</taxon>
        <taxon>Dikarya</taxon>
        <taxon>Ascomycota</taxon>
        <taxon>Pezizomycotina</taxon>
        <taxon>Dothideomycetes</taxon>
        <taxon>Dothideomycetes incertae sedis</taxon>
        <taxon>Botryosphaeriales</taxon>
        <taxon>Botryosphaeriaceae</taxon>
        <taxon>Diplodia</taxon>
    </lineage>
</organism>
<gene>
    <name evidence="3" type="ORF">SLS58_002219</name>
</gene>
<evidence type="ECO:0000259" key="2">
    <source>
        <dbReference type="Pfam" id="PF25534"/>
    </source>
</evidence>
<feature type="domain" description="DUF7918" evidence="2">
    <location>
        <begin position="172"/>
        <end position="282"/>
    </location>
</feature>
<feature type="compositionally biased region" description="Polar residues" evidence="1">
    <location>
        <begin position="20"/>
        <end position="31"/>
    </location>
</feature>
<proteinExistence type="predicted"/>
<evidence type="ECO:0000313" key="4">
    <source>
        <dbReference type="Proteomes" id="UP001521184"/>
    </source>
</evidence>
<dbReference type="InterPro" id="IPR057678">
    <property type="entry name" value="DUF7918"/>
</dbReference>
<dbReference type="Pfam" id="PF25534">
    <property type="entry name" value="DUF7918"/>
    <property type="match status" value="2"/>
</dbReference>
<dbReference type="PANTHER" id="PTHR36223:SF1">
    <property type="entry name" value="TRANSCRIPTION ELONGATION FACTOR EAF N-TERMINAL DOMAIN-CONTAINING PROTEIN"/>
    <property type="match status" value="1"/>
</dbReference>
<feature type="domain" description="DUF7918" evidence="2">
    <location>
        <begin position="44"/>
        <end position="143"/>
    </location>
</feature>
<evidence type="ECO:0000313" key="3">
    <source>
        <dbReference type="EMBL" id="KAL1648464.1"/>
    </source>
</evidence>
<evidence type="ECO:0000256" key="1">
    <source>
        <dbReference type="SAM" id="MobiDB-lite"/>
    </source>
</evidence>
<sequence length="293" mass="32808">MAILPDRPGIEVTVRIQDPEGQSNPLASVASSDRPRTPNPPPDAVEYPSRGEKDRANSSTRYIEAIPDADFSIVIKFTARNAELEGYSLGLCIYVDGMRVQGSVIDLKSHASQRACWYVCDGAMGWEGGRWVQRSLRFDRLVVGEFSPLPVVVKKEGGGLIWCADRNARESLYQTQFERAQCLGEIKARFYRVQEVGRIPHRDCPSPTSPTGLVKFNKVAERALKEKAIDLQATTGNVKRTFGRCGRVLTEQIDPTDEPWAEFTFRYRSWEALEEEGIPPKSPPPATTFDFLN</sequence>